<name>A0A0P1MRZ9_9BACT</name>
<dbReference type="EMBL" id="CZVW01000004">
    <property type="protein sequence ID" value="CUS98741.1"/>
    <property type="molecule type" value="Genomic_DNA"/>
</dbReference>
<dbReference type="GO" id="GO:0003677">
    <property type="term" value="F:DNA binding"/>
    <property type="evidence" value="ECO:0007669"/>
    <property type="project" value="InterPro"/>
</dbReference>
<evidence type="ECO:0000313" key="3">
    <source>
        <dbReference type="Proteomes" id="UP000199197"/>
    </source>
</evidence>
<dbReference type="RefSeq" id="WP_092348111.1">
    <property type="nucleotide sequence ID" value="NZ_CZVW01000004.1"/>
</dbReference>
<proteinExistence type="predicted"/>
<dbReference type="PROSITE" id="PS50943">
    <property type="entry name" value="HTH_CROC1"/>
    <property type="match status" value="1"/>
</dbReference>
<dbReference type="SUPFAM" id="SSF47413">
    <property type="entry name" value="lambda repressor-like DNA-binding domains"/>
    <property type="match status" value="1"/>
</dbReference>
<dbReference type="Proteomes" id="UP000199197">
    <property type="component" value="Unassembled WGS sequence"/>
</dbReference>
<protein>
    <submittedName>
        <fullName evidence="2">Transcriptional regulator, XRE family with cupin sensor</fullName>
    </submittedName>
</protein>
<dbReference type="Gene3D" id="1.10.260.40">
    <property type="entry name" value="lambda repressor-like DNA-binding domains"/>
    <property type="match status" value="1"/>
</dbReference>
<organism evidence="2 3">
    <name type="scientific">Candidatus Chryseopegocella kryptomonas</name>
    <dbReference type="NCBI Taxonomy" id="1633643"/>
    <lineage>
        <taxon>Bacteria</taxon>
        <taxon>Pseudomonadati</taxon>
        <taxon>Candidatus Kryptoniota</taxon>
        <taxon>Candidatus Chryseopegocella</taxon>
    </lineage>
</organism>
<dbReference type="SUPFAM" id="SSF51182">
    <property type="entry name" value="RmlC-like cupins"/>
    <property type="match status" value="1"/>
</dbReference>
<dbReference type="CDD" id="cd00093">
    <property type="entry name" value="HTH_XRE"/>
    <property type="match status" value="1"/>
</dbReference>
<gene>
    <name evidence="2" type="ORF">JGI23_00548</name>
</gene>
<accession>A0A0P1MRZ9</accession>
<evidence type="ECO:0000259" key="1">
    <source>
        <dbReference type="PROSITE" id="PS50943"/>
    </source>
</evidence>
<dbReference type="InterPro" id="IPR011051">
    <property type="entry name" value="RmlC_Cupin_sf"/>
</dbReference>
<dbReference type="InterPro" id="IPR001387">
    <property type="entry name" value="Cro/C1-type_HTH"/>
</dbReference>
<sequence length="203" mass="23237">MKVLEQLEFDNEFLAQQLKLLRLSTDKTINEIAEATGYSQSYISLIESGKRNLNYKNLRRILLYGFGETISSFFTKILEEDTNQTYETKLYKTPLKLYSEDKNIIVEILIAADIAREIELVKISLSPGSTFEEDFRTDFRVYGTLLNGTAIIQNSGQNLKISTRESFVLKAKVNPALEQVDFKIINSSENQTELLLIFTPPVF</sequence>
<dbReference type="SMART" id="SM00530">
    <property type="entry name" value="HTH_XRE"/>
    <property type="match status" value="1"/>
</dbReference>
<reference evidence="3" key="1">
    <citation type="submission" date="2015-11" db="EMBL/GenBank/DDBJ databases">
        <authorList>
            <person name="Varghese N."/>
        </authorList>
    </citation>
    <scope>NUCLEOTIDE SEQUENCE [LARGE SCALE GENOMIC DNA]</scope>
    <source>
        <strain evidence="3">JGI-23</strain>
    </source>
</reference>
<keyword evidence="3" id="KW-1185">Reference proteome</keyword>
<dbReference type="Pfam" id="PF13560">
    <property type="entry name" value="HTH_31"/>
    <property type="match status" value="1"/>
</dbReference>
<dbReference type="InterPro" id="IPR010982">
    <property type="entry name" value="Lambda_DNA-bd_dom_sf"/>
</dbReference>
<feature type="domain" description="HTH cro/C1-type" evidence="1">
    <location>
        <begin position="18"/>
        <end position="73"/>
    </location>
</feature>
<evidence type="ECO:0000313" key="2">
    <source>
        <dbReference type="EMBL" id="CUS98741.1"/>
    </source>
</evidence>
<dbReference type="AlphaFoldDB" id="A0A0P1MRZ9"/>